<dbReference type="PIRSF" id="PIRSF000451">
    <property type="entry name" value="PKS_III"/>
    <property type="match status" value="1"/>
</dbReference>
<dbReference type="Gene3D" id="3.40.47.10">
    <property type="match status" value="2"/>
</dbReference>
<dbReference type="EC" id="2.3.1.-" evidence="6"/>
<proteinExistence type="inferred from homology"/>
<dbReference type="Pfam" id="PF02797">
    <property type="entry name" value="Chal_sti_synt_C"/>
    <property type="match status" value="1"/>
</dbReference>
<comment type="caution">
    <text evidence="6">The sequence shown here is derived from an EMBL/GenBank/DDBJ whole genome shotgun (WGS) entry which is preliminary data.</text>
</comment>
<keyword evidence="2 6" id="KW-0808">Transferase</keyword>
<dbReference type="GO" id="GO:0030639">
    <property type="term" value="P:polyketide biosynthetic process"/>
    <property type="evidence" value="ECO:0007669"/>
    <property type="project" value="TreeGrafter"/>
</dbReference>
<dbReference type="Pfam" id="PF00195">
    <property type="entry name" value="Chal_sti_synt_N"/>
    <property type="match status" value="1"/>
</dbReference>
<sequence>MSSPKLIGLATTVPPYAVNQAEVKNFAAGLFKDGFRGLDRMLSVFEHGNIKTRHFACPLEWYAESHSFSEANEQFEKTALELAATAAISAIKQADIDPQDIGGVVFITSTGISTPTLDVKLIQRLGLSFHSIRMPIWGLGCAGGVSGLARAAEVARALPNRFVLLVVVELCSITFQRNDFSKANLVGTSIFADGAAAAIIGLNGVGPEIVDSYSTLFPHTEDIMGWDIGEMGLKVRFSRDIPTFIRHHLPGLVGEACQRWGVSRSQLCHYIVHPGGAKVLEAYHDSLSLLNGQLAEAEKVLEGYGNMSSASIFFVLEEFLARTAAADRYAVMLALGPGFSAEQVLLRW</sequence>
<dbReference type="InterPro" id="IPR016039">
    <property type="entry name" value="Thiolase-like"/>
</dbReference>
<organism evidence="6">
    <name type="scientific">bioreactor metagenome</name>
    <dbReference type="NCBI Taxonomy" id="1076179"/>
    <lineage>
        <taxon>unclassified sequences</taxon>
        <taxon>metagenomes</taxon>
        <taxon>ecological metagenomes</taxon>
    </lineage>
</organism>
<dbReference type="EMBL" id="VSSQ01000021">
    <property type="protein sequence ID" value="MPL63469.1"/>
    <property type="molecule type" value="Genomic_DNA"/>
</dbReference>
<dbReference type="GO" id="GO:0016747">
    <property type="term" value="F:acyltransferase activity, transferring groups other than amino-acyl groups"/>
    <property type="evidence" value="ECO:0007669"/>
    <property type="project" value="InterPro"/>
</dbReference>
<dbReference type="PANTHER" id="PTHR11877:SF99">
    <property type="entry name" value="1,3,6,8-TETRAHYDROXYNAPHTHALENE SYNTHASE"/>
    <property type="match status" value="1"/>
</dbReference>
<feature type="domain" description="Chalcone/stilbene synthase C-terminal" evidence="5">
    <location>
        <begin position="209"/>
        <end position="347"/>
    </location>
</feature>
<evidence type="ECO:0000256" key="3">
    <source>
        <dbReference type="ARBA" id="ARBA00023315"/>
    </source>
</evidence>
<gene>
    <name evidence="6" type="ORF">SDC9_09097</name>
</gene>
<dbReference type="InterPro" id="IPR001099">
    <property type="entry name" value="Chalcone/stilbene_synt_N"/>
</dbReference>
<evidence type="ECO:0000256" key="2">
    <source>
        <dbReference type="ARBA" id="ARBA00022679"/>
    </source>
</evidence>
<evidence type="ECO:0000259" key="4">
    <source>
        <dbReference type="Pfam" id="PF00195"/>
    </source>
</evidence>
<evidence type="ECO:0000256" key="1">
    <source>
        <dbReference type="ARBA" id="ARBA00005531"/>
    </source>
</evidence>
<evidence type="ECO:0000259" key="5">
    <source>
        <dbReference type="Pfam" id="PF02797"/>
    </source>
</evidence>
<keyword evidence="3 6" id="KW-0012">Acyltransferase</keyword>
<accession>A0A644T9L1</accession>
<feature type="domain" description="Chalcone/stilbene synthase N-terminal" evidence="4">
    <location>
        <begin position="68"/>
        <end position="201"/>
    </location>
</feature>
<reference evidence="6" key="1">
    <citation type="submission" date="2019-08" db="EMBL/GenBank/DDBJ databases">
        <authorList>
            <person name="Kucharzyk K."/>
            <person name="Murdoch R.W."/>
            <person name="Higgins S."/>
            <person name="Loffler F."/>
        </authorList>
    </citation>
    <scope>NUCLEOTIDE SEQUENCE</scope>
</reference>
<comment type="similarity">
    <text evidence="1">Belongs to the thiolase-like superfamily. Chalcone/stilbene synthases family.</text>
</comment>
<name>A0A644T9L1_9ZZZZ</name>
<evidence type="ECO:0000313" key="6">
    <source>
        <dbReference type="EMBL" id="MPL63469.1"/>
    </source>
</evidence>
<protein>
    <submittedName>
        <fullName evidence="6">Alpha-pyrone synthesis polyketide synthase-like Pks11</fullName>
        <ecNumber evidence="6">2.3.1.-</ecNumber>
    </submittedName>
</protein>
<dbReference type="SUPFAM" id="SSF53901">
    <property type="entry name" value="Thiolase-like"/>
    <property type="match status" value="1"/>
</dbReference>
<dbReference type="InterPro" id="IPR012328">
    <property type="entry name" value="Chalcone/stilbene_synt_C"/>
</dbReference>
<dbReference type="AlphaFoldDB" id="A0A644T9L1"/>
<dbReference type="CDD" id="cd00831">
    <property type="entry name" value="CHS_like"/>
    <property type="match status" value="1"/>
</dbReference>
<dbReference type="PANTHER" id="PTHR11877">
    <property type="entry name" value="HYDROXYMETHYLGLUTARYL-COA SYNTHASE"/>
    <property type="match status" value="1"/>
</dbReference>
<dbReference type="InterPro" id="IPR011141">
    <property type="entry name" value="Polyketide_synthase_type-III"/>
</dbReference>